<keyword evidence="2" id="KW-1185">Reference proteome</keyword>
<dbReference type="Proteomes" id="UP000318416">
    <property type="component" value="Unassembled WGS sequence"/>
</dbReference>
<proteinExistence type="predicted"/>
<dbReference type="RefSeq" id="WP_170290692.1">
    <property type="nucleotide sequence ID" value="NZ_BAAABR010000017.1"/>
</dbReference>
<comment type="caution">
    <text evidence="1">The sequence shown here is derived from an EMBL/GenBank/DDBJ whole genome shotgun (WGS) entry which is preliminary data.</text>
</comment>
<gene>
    <name evidence="1" type="ORF">FB465_5361</name>
</gene>
<evidence type="ECO:0000313" key="2">
    <source>
        <dbReference type="Proteomes" id="UP000318416"/>
    </source>
</evidence>
<sequence>MTEPTPTGHPAVDAALARLEELDGAETGVHVAVYEDVHQRLADTLAALDDQ</sequence>
<dbReference type="AlphaFoldDB" id="A0A561EX73"/>
<organism evidence="1 2">
    <name type="scientific">Kitasatospora atroaurantiaca</name>
    <dbReference type="NCBI Taxonomy" id="285545"/>
    <lineage>
        <taxon>Bacteria</taxon>
        <taxon>Bacillati</taxon>
        <taxon>Actinomycetota</taxon>
        <taxon>Actinomycetes</taxon>
        <taxon>Kitasatosporales</taxon>
        <taxon>Streptomycetaceae</taxon>
        <taxon>Kitasatospora</taxon>
    </lineage>
</organism>
<name>A0A561EX73_9ACTN</name>
<dbReference type="EMBL" id="VIVR01000001">
    <property type="protein sequence ID" value="TWE20216.1"/>
    <property type="molecule type" value="Genomic_DNA"/>
</dbReference>
<accession>A0A561EX73</accession>
<protein>
    <submittedName>
        <fullName evidence="1">Uncharacterized protein</fullName>
    </submittedName>
</protein>
<reference evidence="1 2" key="1">
    <citation type="submission" date="2019-06" db="EMBL/GenBank/DDBJ databases">
        <title>Sequencing the genomes of 1000 actinobacteria strains.</title>
        <authorList>
            <person name="Klenk H.-P."/>
        </authorList>
    </citation>
    <scope>NUCLEOTIDE SEQUENCE [LARGE SCALE GENOMIC DNA]</scope>
    <source>
        <strain evidence="1 2">DSM 41649</strain>
    </source>
</reference>
<evidence type="ECO:0000313" key="1">
    <source>
        <dbReference type="EMBL" id="TWE20216.1"/>
    </source>
</evidence>